<dbReference type="EMBL" id="PUIO01000029">
    <property type="protein sequence ID" value="PQP22709.1"/>
    <property type="molecule type" value="Genomic_DNA"/>
</dbReference>
<reference evidence="1 5" key="1">
    <citation type="submission" date="2014-07" db="EMBL/GenBank/DDBJ databases">
        <title>Genome Sequence of Rhodococcus opacus Strain R7, a Biodegrader of Mono- and Polycyclic Aromatic Hydrocarbons.</title>
        <authorList>
            <person name="Di Gennaro P."/>
            <person name="Zampolli J."/>
            <person name="Presti I."/>
            <person name="Cappelletti M."/>
            <person name="D'Ursi P."/>
            <person name="Orro A."/>
            <person name="Mezzelani A."/>
            <person name="Milanesi L."/>
        </authorList>
    </citation>
    <scope>NUCLEOTIDE SEQUENCE [LARGE SCALE GENOMIC DNA]</scope>
    <source>
        <strain evidence="1 5">R7</strain>
    </source>
</reference>
<reference evidence="2" key="5">
    <citation type="submission" date="2022-12" db="EMBL/GenBank/DDBJ databases">
        <authorList>
            <person name="Krivoruchko A.V."/>
            <person name="Elkin A."/>
        </authorList>
    </citation>
    <scope>NUCLEOTIDE SEQUENCE</scope>
    <source>
        <strain evidence="2">IEGM 249</strain>
    </source>
</reference>
<accession>A0A076ES02</accession>
<dbReference type="Proteomes" id="UP001066327">
    <property type="component" value="Unassembled WGS sequence"/>
</dbReference>
<gene>
    <name evidence="3" type="ORF">C5613_22930</name>
    <name evidence="1" type="ORF">EP51_30330</name>
    <name evidence="2" type="ORF">O4328_13270</name>
    <name evidence="4" type="ORF">Q5707_31920</name>
</gene>
<organism evidence="1 5">
    <name type="scientific">Rhodococcus opacus</name>
    <name type="common">Nocardia opaca</name>
    <dbReference type="NCBI Taxonomy" id="37919"/>
    <lineage>
        <taxon>Bacteria</taxon>
        <taxon>Bacillati</taxon>
        <taxon>Actinomycetota</taxon>
        <taxon>Actinomycetes</taxon>
        <taxon>Mycobacteriales</taxon>
        <taxon>Nocardiaceae</taxon>
        <taxon>Rhodococcus</taxon>
    </lineage>
</organism>
<evidence type="ECO:0000313" key="5">
    <source>
        <dbReference type="Proteomes" id="UP000028488"/>
    </source>
</evidence>
<evidence type="ECO:0000313" key="3">
    <source>
        <dbReference type="EMBL" id="PQP22709.1"/>
    </source>
</evidence>
<evidence type="ECO:0000313" key="1">
    <source>
        <dbReference type="EMBL" id="AII08686.1"/>
    </source>
</evidence>
<dbReference type="Proteomes" id="UP000239290">
    <property type="component" value="Unassembled WGS sequence"/>
</dbReference>
<reference evidence="3" key="2">
    <citation type="journal article" date="2018" name="Genome Announc.">
        <title>Draft Genome Sequence of Rhodococcus opacus Strain 04-OD7, Which Can Mobilize Phosphate.</title>
        <authorList>
            <person name="Zheng B.X."/>
            <person name="Zhang H.K."/>
            <person name="Ding K."/>
        </authorList>
    </citation>
    <scope>NUCLEOTIDE SEQUENCE</scope>
    <source>
        <strain evidence="3">04-OD7</strain>
    </source>
</reference>
<proteinExistence type="predicted"/>
<dbReference type="RefSeq" id="WP_005258959.1">
    <property type="nucleotide sequence ID" value="NZ_CAJUXZ010000001.1"/>
</dbReference>
<dbReference type="EMBL" id="CP130953">
    <property type="protein sequence ID" value="WLF46451.1"/>
    <property type="molecule type" value="Genomic_DNA"/>
</dbReference>
<evidence type="ECO:0000313" key="7">
    <source>
        <dbReference type="Proteomes" id="UP001066327"/>
    </source>
</evidence>
<dbReference type="eggNOG" id="ENOG5034449">
    <property type="taxonomic scope" value="Bacteria"/>
</dbReference>
<evidence type="ECO:0000313" key="4">
    <source>
        <dbReference type="EMBL" id="WLF46451.1"/>
    </source>
</evidence>
<dbReference type="AlphaFoldDB" id="A0A076ES02"/>
<evidence type="ECO:0008006" key="8">
    <source>
        <dbReference type="Google" id="ProtNLM"/>
    </source>
</evidence>
<dbReference type="Proteomes" id="UP000028488">
    <property type="component" value="Chromosome"/>
</dbReference>
<reference evidence="3" key="4">
    <citation type="submission" date="2018-02" db="EMBL/GenBank/DDBJ databases">
        <authorList>
            <person name="Cohen D.B."/>
            <person name="Kent A.D."/>
        </authorList>
    </citation>
    <scope>NUCLEOTIDE SEQUENCE</scope>
    <source>
        <strain evidence="3">04-OD7</strain>
    </source>
</reference>
<protein>
    <recommendedName>
        <fullName evidence="8">Ferredoxin</fullName>
    </recommendedName>
</protein>
<evidence type="ECO:0000313" key="2">
    <source>
        <dbReference type="EMBL" id="MCZ4584647.1"/>
    </source>
</evidence>
<sequence length="84" mass="9224">MLPVECRRCGNAVLVEKYSEAHTSVQWLGDAEQTCPEFARRAQEGEHSMFVPTCGALRGSIDDAVEDGRVGLSLRSYPTPGRLD</sequence>
<dbReference type="EMBL" id="CP008947">
    <property type="protein sequence ID" value="AII08686.1"/>
    <property type="molecule type" value="Genomic_DNA"/>
</dbReference>
<dbReference type="EMBL" id="JAPWIS010000006">
    <property type="protein sequence ID" value="MCZ4584647.1"/>
    <property type="molecule type" value="Genomic_DNA"/>
</dbReference>
<dbReference type="Proteomes" id="UP001231166">
    <property type="component" value="Chromosome"/>
</dbReference>
<keyword evidence="7" id="KW-1185">Reference proteome</keyword>
<reference evidence="6" key="3">
    <citation type="submission" date="2018-02" db="EMBL/GenBank/DDBJ databases">
        <title>Draft genome sequencing of Rhodococcus opacus KU647198.</title>
        <authorList>
            <person name="Zheng B.-X."/>
        </authorList>
    </citation>
    <scope>NUCLEOTIDE SEQUENCE [LARGE SCALE GENOMIC DNA]</scope>
    <source>
        <strain evidence="6">04-OD7</strain>
    </source>
</reference>
<evidence type="ECO:0000313" key="6">
    <source>
        <dbReference type="Proteomes" id="UP000239290"/>
    </source>
</evidence>
<reference evidence="4" key="6">
    <citation type="submission" date="2023-07" db="EMBL/GenBank/DDBJ databases">
        <title>Genomic analysis of Rhodococcus opacus VOC-14 with glycol ethers degradation activity.</title>
        <authorList>
            <person name="Narkevich D.A."/>
            <person name="Hlushen A.M."/>
            <person name="Akhremchuk A.E."/>
            <person name="Sikolenko M.A."/>
            <person name="Valentovich L.N."/>
        </authorList>
    </citation>
    <scope>NUCLEOTIDE SEQUENCE</scope>
    <source>
        <strain evidence="4">VOC-14</strain>
    </source>
</reference>
<name>A0A076ES02_RHOOP</name>